<dbReference type="EMBL" id="CADCTM010000718">
    <property type="protein sequence ID" value="CAA9288337.1"/>
    <property type="molecule type" value="Genomic_DNA"/>
</dbReference>
<dbReference type="AlphaFoldDB" id="A0A6J4JV49"/>
<accession>A0A6J4JV49</accession>
<name>A0A6J4JV49_9CYAN</name>
<protein>
    <submittedName>
        <fullName evidence="1">Uncharacterized protein</fullName>
    </submittedName>
</protein>
<evidence type="ECO:0000313" key="1">
    <source>
        <dbReference type="EMBL" id="CAA9288337.1"/>
    </source>
</evidence>
<organism evidence="1">
    <name type="scientific">uncultured Coleofasciculus sp</name>
    <dbReference type="NCBI Taxonomy" id="1267456"/>
    <lineage>
        <taxon>Bacteria</taxon>
        <taxon>Bacillati</taxon>
        <taxon>Cyanobacteriota</taxon>
        <taxon>Cyanophyceae</taxon>
        <taxon>Coleofasciculales</taxon>
        <taxon>Coleofasciculaceae</taxon>
        <taxon>Coleofasciculus</taxon>
        <taxon>environmental samples</taxon>
    </lineage>
</organism>
<sequence length="69" mass="7984">MGLGIRAIWESAKNLLKLHQRLLPEITSQQGLQIFSSSQNFLKNLIKLYLKEFKFMTNDGEQAIGFWVT</sequence>
<reference evidence="1" key="1">
    <citation type="submission" date="2020-02" db="EMBL/GenBank/DDBJ databases">
        <authorList>
            <person name="Meier V. D."/>
        </authorList>
    </citation>
    <scope>NUCLEOTIDE SEQUENCE</scope>
    <source>
        <strain evidence="1">AVDCRST_MAG92</strain>
    </source>
</reference>
<proteinExistence type="predicted"/>
<gene>
    <name evidence="1" type="ORF">AVDCRST_MAG92-4098</name>
</gene>